<comment type="similarity">
    <text evidence="2">Belongs to the acyltransferase 3 family.</text>
</comment>
<dbReference type="STRING" id="1886670.PTI45_03893"/>
<keyword evidence="11" id="KW-1185">Reference proteome</keyword>
<dbReference type="GO" id="GO:0009246">
    <property type="term" value="P:enterobacterial common antigen biosynthetic process"/>
    <property type="evidence" value="ECO:0007669"/>
    <property type="project" value="TreeGrafter"/>
</dbReference>
<evidence type="ECO:0000313" key="10">
    <source>
        <dbReference type="EMBL" id="ODP26791.1"/>
    </source>
</evidence>
<evidence type="ECO:0000259" key="9">
    <source>
        <dbReference type="Pfam" id="PF01757"/>
    </source>
</evidence>
<dbReference type="PANTHER" id="PTHR40074">
    <property type="entry name" value="O-ACETYLTRANSFERASE WECH"/>
    <property type="match status" value="1"/>
</dbReference>
<evidence type="ECO:0000313" key="11">
    <source>
        <dbReference type="Proteomes" id="UP000094578"/>
    </source>
</evidence>
<feature type="transmembrane region" description="Helical" evidence="8">
    <location>
        <begin position="264"/>
        <end position="282"/>
    </location>
</feature>
<comment type="caution">
    <text evidence="10">The sequence shown here is derived from an EMBL/GenBank/DDBJ whole genome shotgun (WGS) entry which is preliminary data.</text>
</comment>
<name>A0A1E3KZL2_9BACL</name>
<gene>
    <name evidence="10" type="ORF">PTI45_03893</name>
</gene>
<feature type="region of interest" description="Disordered" evidence="7">
    <location>
        <begin position="368"/>
        <end position="399"/>
    </location>
</feature>
<dbReference type="RefSeq" id="WP_245703516.1">
    <property type="nucleotide sequence ID" value="NZ_MDER01000075.1"/>
</dbReference>
<evidence type="ECO:0000256" key="3">
    <source>
        <dbReference type="ARBA" id="ARBA00022475"/>
    </source>
</evidence>
<keyword evidence="6 8" id="KW-0472">Membrane</keyword>
<proteinExistence type="inferred from homology"/>
<evidence type="ECO:0000256" key="6">
    <source>
        <dbReference type="ARBA" id="ARBA00023136"/>
    </source>
</evidence>
<feature type="domain" description="Acyltransferase 3" evidence="9">
    <location>
        <begin position="32"/>
        <end position="349"/>
    </location>
</feature>
<keyword evidence="3" id="KW-1003">Cell membrane</keyword>
<dbReference type="AlphaFoldDB" id="A0A1E3KZL2"/>
<feature type="transmembrane region" description="Helical" evidence="8">
    <location>
        <begin position="129"/>
        <end position="153"/>
    </location>
</feature>
<feature type="compositionally biased region" description="Polar residues" evidence="7">
    <location>
        <begin position="386"/>
        <end position="399"/>
    </location>
</feature>
<evidence type="ECO:0000256" key="1">
    <source>
        <dbReference type="ARBA" id="ARBA00004651"/>
    </source>
</evidence>
<evidence type="ECO:0000256" key="5">
    <source>
        <dbReference type="ARBA" id="ARBA00022989"/>
    </source>
</evidence>
<keyword evidence="5 8" id="KW-1133">Transmembrane helix</keyword>
<dbReference type="EMBL" id="MDER01000075">
    <property type="protein sequence ID" value="ODP26791.1"/>
    <property type="molecule type" value="Genomic_DNA"/>
</dbReference>
<feature type="transmembrane region" description="Helical" evidence="8">
    <location>
        <begin position="160"/>
        <end position="183"/>
    </location>
</feature>
<comment type="subcellular location">
    <subcellularLocation>
        <location evidence="1">Cell membrane</location>
        <topology evidence="1">Multi-pass membrane protein</topology>
    </subcellularLocation>
</comment>
<accession>A0A1E3KZL2</accession>
<dbReference type="Proteomes" id="UP000094578">
    <property type="component" value="Unassembled WGS sequence"/>
</dbReference>
<feature type="transmembrane region" description="Helical" evidence="8">
    <location>
        <begin position="93"/>
        <end position="117"/>
    </location>
</feature>
<organism evidence="10 11">
    <name type="scientific">Paenibacillus nuruki</name>
    <dbReference type="NCBI Taxonomy" id="1886670"/>
    <lineage>
        <taxon>Bacteria</taxon>
        <taxon>Bacillati</taxon>
        <taxon>Bacillota</taxon>
        <taxon>Bacilli</taxon>
        <taxon>Bacillales</taxon>
        <taxon>Paenibacillaceae</taxon>
        <taxon>Paenibacillus</taxon>
    </lineage>
</organism>
<feature type="transmembrane region" description="Helical" evidence="8">
    <location>
        <begin position="327"/>
        <end position="352"/>
    </location>
</feature>
<feature type="transmembrane region" description="Helical" evidence="8">
    <location>
        <begin position="195"/>
        <end position="214"/>
    </location>
</feature>
<reference evidence="10 11" key="1">
    <citation type="submission" date="2016-08" db="EMBL/GenBank/DDBJ databases">
        <title>Genome sequencing of Paenibacillus sp. TI45-13ar, isolated from Korean traditional nuruk.</title>
        <authorList>
            <person name="Kim S.-J."/>
        </authorList>
    </citation>
    <scope>NUCLEOTIDE SEQUENCE [LARGE SCALE GENOMIC DNA]</scope>
    <source>
        <strain evidence="10 11">TI45-13ar</strain>
    </source>
</reference>
<protein>
    <recommendedName>
        <fullName evidence="9">Acyltransferase 3 domain-containing protein</fullName>
    </recommendedName>
</protein>
<evidence type="ECO:0000256" key="8">
    <source>
        <dbReference type="SAM" id="Phobius"/>
    </source>
</evidence>
<feature type="transmembrane region" description="Helical" evidence="8">
    <location>
        <begin position="21"/>
        <end position="39"/>
    </location>
</feature>
<feature type="transmembrane region" description="Helical" evidence="8">
    <location>
        <begin position="51"/>
        <end position="72"/>
    </location>
</feature>
<dbReference type="Pfam" id="PF01757">
    <property type="entry name" value="Acyl_transf_3"/>
    <property type="match status" value="1"/>
</dbReference>
<evidence type="ECO:0000256" key="4">
    <source>
        <dbReference type="ARBA" id="ARBA00022692"/>
    </source>
</evidence>
<evidence type="ECO:0000256" key="2">
    <source>
        <dbReference type="ARBA" id="ARBA00007400"/>
    </source>
</evidence>
<evidence type="ECO:0000256" key="7">
    <source>
        <dbReference type="SAM" id="MobiDB-lite"/>
    </source>
</evidence>
<feature type="transmembrane region" description="Helical" evidence="8">
    <location>
        <begin position="302"/>
        <end position="321"/>
    </location>
</feature>
<keyword evidence="4 8" id="KW-0812">Transmembrane</keyword>
<dbReference type="GO" id="GO:0005886">
    <property type="term" value="C:plasma membrane"/>
    <property type="evidence" value="ECO:0007669"/>
    <property type="project" value="UniProtKB-SubCell"/>
</dbReference>
<dbReference type="PANTHER" id="PTHR40074:SF2">
    <property type="entry name" value="O-ACETYLTRANSFERASE WECH"/>
    <property type="match status" value="1"/>
</dbReference>
<dbReference type="InterPro" id="IPR002656">
    <property type="entry name" value="Acyl_transf_3_dom"/>
</dbReference>
<sequence length="399" mass="45244">MSSTSPAMRVSETTEPEIMKTLAVSAVIWQLMLNVMLLHYQTTAQKIEIGILYDLVKFSAPMFIFAIAFDLAKLRDTHYSHYVWHKTKEIIGPYLAWTVVYMIVFNIGNYSTIWNIFKGVVLGGAAPQLWYTIMMFQIHLLLPLLTGLVLFLLKNKKNIISVMIITVVVYAALIVWYSIYAFHNTQHPGLIQWDRLLFMFGIYAVLGVIASTYNQQWRALVERIRWWALPVAGLLFILVNHELFSFGLDTLNLADASYLKWSMVLFNIALIIIVYGCTVSLIKSGSKTLPYFKFIAKYAFRAYLASYFALRLTVALIGDYFSDIPLGLNLIMTFGVTAFLSFAIVYIVEWICKKIMALFRRSASTSSHQTTTQGEGASSEALAKNSIVNSRNTSAARDK</sequence>
<dbReference type="GO" id="GO:0016413">
    <property type="term" value="F:O-acetyltransferase activity"/>
    <property type="evidence" value="ECO:0007669"/>
    <property type="project" value="TreeGrafter"/>
</dbReference>
<feature type="transmembrane region" description="Helical" evidence="8">
    <location>
        <begin position="226"/>
        <end position="244"/>
    </location>
</feature>